<dbReference type="Proteomes" id="UP001595997">
    <property type="component" value="Unassembled WGS sequence"/>
</dbReference>
<feature type="binding site" evidence="11">
    <location>
        <position position="144"/>
    </location>
    <ligand>
        <name>Zn(2+)</name>
        <dbReference type="ChEBI" id="CHEBI:29105"/>
        <note>catalytic</note>
    </ligand>
</feature>
<keyword evidence="2 11" id="KW-1003">Cell membrane</keyword>
<dbReference type="CDD" id="cd07327">
    <property type="entry name" value="M48B_HtpX_like"/>
    <property type="match status" value="1"/>
</dbReference>
<dbReference type="InterPro" id="IPR050083">
    <property type="entry name" value="HtpX_protease"/>
</dbReference>
<feature type="binding site" evidence="11">
    <location>
        <position position="148"/>
    </location>
    <ligand>
        <name>Zn(2+)</name>
        <dbReference type="ChEBI" id="CHEBI:29105"/>
        <note>catalytic</note>
    </ligand>
</feature>
<feature type="transmembrane region" description="Helical" evidence="11">
    <location>
        <begin position="189"/>
        <end position="211"/>
    </location>
</feature>
<evidence type="ECO:0000256" key="7">
    <source>
        <dbReference type="ARBA" id="ARBA00022833"/>
    </source>
</evidence>
<keyword evidence="10 11" id="KW-0472">Membrane</keyword>
<comment type="cofactor">
    <cofactor evidence="11">
        <name>Zn(2+)</name>
        <dbReference type="ChEBI" id="CHEBI:29105"/>
    </cofactor>
    <text evidence="11">Binds 1 zinc ion per subunit.</text>
</comment>
<keyword evidence="3 11" id="KW-0645">Protease</keyword>
<evidence type="ECO:0000259" key="12">
    <source>
        <dbReference type="Pfam" id="PF01435"/>
    </source>
</evidence>
<dbReference type="RefSeq" id="WP_386448442.1">
    <property type="nucleotide sequence ID" value="NZ_JBHSFH010000007.1"/>
</dbReference>
<evidence type="ECO:0000256" key="8">
    <source>
        <dbReference type="ARBA" id="ARBA00022989"/>
    </source>
</evidence>
<feature type="active site" evidence="11">
    <location>
        <position position="145"/>
    </location>
</feature>
<keyword evidence="6 11" id="KW-0378">Hydrolase</keyword>
<keyword evidence="4 11" id="KW-0812">Transmembrane</keyword>
<keyword evidence="9 11" id="KW-0482">Metalloprotease</keyword>
<reference evidence="14" key="1">
    <citation type="journal article" date="2019" name="Int. J. Syst. Evol. Microbiol.">
        <title>The Global Catalogue of Microorganisms (GCM) 10K type strain sequencing project: providing services to taxonomists for standard genome sequencing and annotation.</title>
        <authorList>
            <consortium name="The Broad Institute Genomics Platform"/>
            <consortium name="The Broad Institute Genome Sequencing Center for Infectious Disease"/>
            <person name="Wu L."/>
            <person name="Ma J."/>
        </authorList>
    </citation>
    <scope>NUCLEOTIDE SEQUENCE [LARGE SCALE GENOMIC DNA]</scope>
    <source>
        <strain evidence="14">CGMCC 4.7357</strain>
    </source>
</reference>
<feature type="domain" description="Peptidase M48" evidence="12">
    <location>
        <begin position="78"/>
        <end position="295"/>
    </location>
</feature>
<comment type="caution">
    <text evidence="13">The sequence shown here is derived from an EMBL/GenBank/DDBJ whole genome shotgun (WGS) entry which is preliminary data.</text>
</comment>
<evidence type="ECO:0000256" key="10">
    <source>
        <dbReference type="ARBA" id="ARBA00023136"/>
    </source>
</evidence>
<sequence>MAATHSRYVADRGLTSRMVVTMFFIGLLYVVLVGALVATLGNAWPLIVLVVGGLFVAQFWFSDRIAAFSMGAREVTPEQAPELHGAVDRLCALADVPKPKVALAQSDVPNAFATGRSRSSSMVCATTGLMRRLEPEELEGVLSHELSHVAHRDVAVMTIASFLGVLAGVMTRVALWGGLSRVGRDDQSGAGIVLLLVPLVSAAVYIVSFLLTRLLSRYRELSADRAGALLTGRPSALASALTKVTGEMARIPTRDLRKAEPFNAFYFAPAFSGESVATLLSSHPPLERRLDQLSRISAQLGQQLGQQR</sequence>
<evidence type="ECO:0000256" key="5">
    <source>
        <dbReference type="ARBA" id="ARBA00022723"/>
    </source>
</evidence>
<comment type="similarity">
    <text evidence="1 11">Belongs to the peptidase M48B family.</text>
</comment>
<evidence type="ECO:0000256" key="9">
    <source>
        <dbReference type="ARBA" id="ARBA00023049"/>
    </source>
</evidence>
<evidence type="ECO:0000256" key="1">
    <source>
        <dbReference type="ARBA" id="ARBA00009779"/>
    </source>
</evidence>
<gene>
    <name evidence="11 13" type="primary">htpX</name>
    <name evidence="13" type="ORF">ACFPA8_15400</name>
</gene>
<dbReference type="EMBL" id="JBHSFH010000007">
    <property type="protein sequence ID" value="MFC4495516.1"/>
    <property type="molecule type" value="Genomic_DNA"/>
</dbReference>
<dbReference type="Pfam" id="PF01435">
    <property type="entry name" value="Peptidase_M48"/>
    <property type="match status" value="1"/>
</dbReference>
<proteinExistence type="inferred from homology"/>
<dbReference type="Gene3D" id="3.30.2010.10">
    <property type="entry name" value="Metalloproteases ('zincins'), catalytic domain"/>
    <property type="match status" value="1"/>
</dbReference>
<evidence type="ECO:0000256" key="6">
    <source>
        <dbReference type="ARBA" id="ARBA00022801"/>
    </source>
</evidence>
<evidence type="ECO:0000313" key="14">
    <source>
        <dbReference type="Proteomes" id="UP001595997"/>
    </source>
</evidence>
<dbReference type="NCBIfam" id="NF002669">
    <property type="entry name" value="PRK02391.1"/>
    <property type="match status" value="1"/>
</dbReference>
<keyword evidence="14" id="KW-1185">Reference proteome</keyword>
<dbReference type="EC" id="3.4.24.-" evidence="11"/>
<name>A0ABV9A9A3_9ACTN</name>
<evidence type="ECO:0000256" key="2">
    <source>
        <dbReference type="ARBA" id="ARBA00022475"/>
    </source>
</evidence>
<dbReference type="HAMAP" id="MF_00188">
    <property type="entry name" value="Pept_M48_protease_HtpX"/>
    <property type="match status" value="1"/>
</dbReference>
<accession>A0ABV9A9A3</accession>
<dbReference type="PANTHER" id="PTHR43221">
    <property type="entry name" value="PROTEASE HTPX"/>
    <property type="match status" value="1"/>
</dbReference>
<comment type="subcellular location">
    <subcellularLocation>
        <location evidence="11">Cell membrane</location>
        <topology evidence="11">Multi-pass membrane protein</topology>
    </subcellularLocation>
</comment>
<dbReference type="PANTHER" id="PTHR43221:SF2">
    <property type="entry name" value="PROTEASE HTPX HOMOLOG"/>
    <property type="match status" value="1"/>
</dbReference>
<feature type="transmembrane region" description="Helical" evidence="11">
    <location>
        <begin position="154"/>
        <end position="177"/>
    </location>
</feature>
<feature type="transmembrane region" description="Helical" evidence="11">
    <location>
        <begin position="20"/>
        <end position="37"/>
    </location>
</feature>
<feature type="transmembrane region" description="Helical" evidence="11">
    <location>
        <begin position="43"/>
        <end position="61"/>
    </location>
</feature>
<dbReference type="GO" id="GO:0008237">
    <property type="term" value="F:metallopeptidase activity"/>
    <property type="evidence" value="ECO:0007669"/>
    <property type="project" value="UniProtKB-KW"/>
</dbReference>
<dbReference type="InterPro" id="IPR022919">
    <property type="entry name" value="Pept_M48_protease_HtpX"/>
</dbReference>
<keyword evidence="7 11" id="KW-0862">Zinc</keyword>
<keyword evidence="8 11" id="KW-1133">Transmembrane helix</keyword>
<keyword evidence="5 11" id="KW-0479">Metal-binding</keyword>
<protein>
    <recommendedName>
        <fullName evidence="11">Protease HtpX homolog</fullName>
        <ecNumber evidence="11">3.4.24.-</ecNumber>
    </recommendedName>
</protein>
<evidence type="ECO:0000313" key="13">
    <source>
        <dbReference type="EMBL" id="MFC4495516.1"/>
    </source>
</evidence>
<evidence type="ECO:0000256" key="4">
    <source>
        <dbReference type="ARBA" id="ARBA00022692"/>
    </source>
</evidence>
<organism evidence="13 14">
    <name type="scientific">Streptomyces ovatisporus</name>
    <dbReference type="NCBI Taxonomy" id="1128682"/>
    <lineage>
        <taxon>Bacteria</taxon>
        <taxon>Bacillati</taxon>
        <taxon>Actinomycetota</taxon>
        <taxon>Actinomycetes</taxon>
        <taxon>Kitasatosporales</taxon>
        <taxon>Streptomycetaceae</taxon>
        <taxon>Streptomyces</taxon>
    </lineage>
</organism>
<feature type="binding site" evidence="11">
    <location>
        <position position="220"/>
    </location>
    <ligand>
        <name>Zn(2+)</name>
        <dbReference type="ChEBI" id="CHEBI:29105"/>
        <note>catalytic</note>
    </ligand>
</feature>
<evidence type="ECO:0000256" key="3">
    <source>
        <dbReference type="ARBA" id="ARBA00022670"/>
    </source>
</evidence>
<dbReference type="InterPro" id="IPR001915">
    <property type="entry name" value="Peptidase_M48"/>
</dbReference>
<evidence type="ECO:0000256" key="11">
    <source>
        <dbReference type="HAMAP-Rule" id="MF_00188"/>
    </source>
</evidence>